<proteinExistence type="predicted"/>
<keyword evidence="1" id="KW-0378">Hydrolase</keyword>
<dbReference type="CAZy" id="GH104">
    <property type="family name" value="Glycoside Hydrolase Family 104"/>
</dbReference>
<dbReference type="GO" id="GO:0016787">
    <property type="term" value="F:hydrolase activity"/>
    <property type="evidence" value="ECO:0007669"/>
    <property type="project" value="UniProtKB-KW"/>
</dbReference>
<dbReference type="Gene3D" id="1.10.530.10">
    <property type="match status" value="1"/>
</dbReference>
<dbReference type="KEGG" id="cyc:PCC7424_1654"/>
<dbReference type="EMBL" id="CP001291">
    <property type="protein sequence ID" value="ACK70092.1"/>
    <property type="molecule type" value="Genomic_DNA"/>
</dbReference>
<dbReference type="HOGENOM" id="CLU_089878_0_0_3"/>
<reference evidence="2" key="1">
    <citation type="journal article" date="2011" name="MBio">
        <title>Novel metabolic attributes of the genus Cyanothece, comprising a group of unicellular nitrogen-fixing Cyanobacteria.</title>
        <authorList>
            <person name="Bandyopadhyay A."/>
            <person name="Elvitigala T."/>
            <person name="Welsh E."/>
            <person name="Stockel J."/>
            <person name="Liberton M."/>
            <person name="Min H."/>
            <person name="Sherman L.A."/>
            <person name="Pakrasi H.B."/>
        </authorList>
    </citation>
    <scope>NUCLEOTIDE SEQUENCE [LARGE SCALE GENOMIC DNA]</scope>
    <source>
        <strain evidence="2">PCC 7424</strain>
    </source>
</reference>
<dbReference type="eggNOG" id="COG4678">
    <property type="taxonomic scope" value="Bacteria"/>
</dbReference>
<dbReference type="SUPFAM" id="SSF53955">
    <property type="entry name" value="Lysozyme-like"/>
    <property type="match status" value="1"/>
</dbReference>
<dbReference type="STRING" id="65393.PCC7424_1654"/>
<keyword evidence="2" id="KW-1185">Reference proteome</keyword>
<organism evidence="1 2">
    <name type="scientific">Gloeothece citriformis (strain PCC 7424)</name>
    <name type="common">Cyanothece sp. (strain PCC 7424)</name>
    <dbReference type="NCBI Taxonomy" id="65393"/>
    <lineage>
        <taxon>Bacteria</taxon>
        <taxon>Bacillati</taxon>
        <taxon>Cyanobacteriota</taxon>
        <taxon>Cyanophyceae</taxon>
        <taxon>Oscillatoriophycideae</taxon>
        <taxon>Chroococcales</taxon>
        <taxon>Aphanothecaceae</taxon>
        <taxon>Gloeothece</taxon>
        <taxon>Gloeothece citriformis</taxon>
    </lineage>
</organism>
<dbReference type="InterPro" id="IPR023346">
    <property type="entry name" value="Lysozyme-like_dom_sf"/>
</dbReference>
<accession>B7KAY2</accession>
<sequence>MSRSARSRTRKKINPLKLLRLVSLSVIAILLLNEFREQIQRRSPLVPFFNGYEPQPLVMTGGDPYIRALMRTITASESNVERPYNVLYGGKYVSDLSKHPQQCVPIVTGPNVGNCTTAAGRYQFLNTTWYEKAEKYHPSPSGLLWWKSYSFEPEYQDRVIYAWLKDPQAWGVNISQLLKEGKVEEVLRLLSGTWTSLGYGIETNSMSPHLPKIYEKMLRQELGHHIS</sequence>
<dbReference type="CDD" id="cd00736">
    <property type="entry name" value="lambda_lys-like"/>
    <property type="match status" value="1"/>
</dbReference>
<gene>
    <name evidence="1" type="ordered locus">PCC7424_1654</name>
</gene>
<name>B7KAY2_GLOC7</name>
<protein>
    <submittedName>
        <fullName evidence="1">Glycoside hydrolase family 24</fullName>
    </submittedName>
</protein>
<dbReference type="Proteomes" id="UP000002384">
    <property type="component" value="Chromosome"/>
</dbReference>
<dbReference type="RefSeq" id="WP_012599036.1">
    <property type="nucleotide sequence ID" value="NC_011729.1"/>
</dbReference>
<evidence type="ECO:0000313" key="1">
    <source>
        <dbReference type="EMBL" id="ACK70092.1"/>
    </source>
</evidence>
<evidence type="ECO:0000313" key="2">
    <source>
        <dbReference type="Proteomes" id="UP000002384"/>
    </source>
</evidence>
<dbReference type="AlphaFoldDB" id="B7KAY2"/>